<dbReference type="PANTHER" id="PTHR45991">
    <property type="entry name" value="PACHYTENE CHECKPOINT PROTEIN 2"/>
    <property type="match status" value="1"/>
</dbReference>
<dbReference type="GeneID" id="92011120"/>
<sequence>MIIRPNPQLLQLLRPSVPASSVSYQCVRQLHNRIPQRPVPQPTPFVPDVNTFLTVIGRKLSQHAAKIPTWEALFSLSSEQLRELGVEPARSRRYLLHWREKFRNGEYGVAGDAKHVKDGVAEVRIAEVPSKKTAGVAQLATATSSPGMRKVVVNVPQDVEVSEQVLRSGKPLQGLKVKGARTIVGPYVEAVSDNVARIAVREGLWEERRGHKVDGGERRKAEVREEVSQWILQSFSYLKVGETVPCDESLESARSIEHIKVDGYTGHDEDTTCFSVHDVMLDVQVYRLQDDEESATLLTLTDGDRTMDDSTSHQIRMVSLPNTDLDGLWESLAYPGNIHVKLLRLATRMCGRGLAQKLKIRLGKVYTHGKMIEIQPESLFSKYFGESGKIIAQIFDQIQSTADSETETLICVMIDEVESLVSPREQSMFGEVADAIRVRLATRLNGY</sequence>
<evidence type="ECO:0000313" key="4">
    <source>
        <dbReference type="EMBL" id="KAL0257868.1"/>
    </source>
</evidence>
<name>A0ABR3CB61_9PEZI</name>
<dbReference type="PANTHER" id="PTHR45991:SF1">
    <property type="entry name" value="PACHYTENE CHECKPOINT PROTEIN 2 HOMOLOG"/>
    <property type="match status" value="1"/>
</dbReference>
<dbReference type="EMBL" id="JAJVCZ030000007">
    <property type="protein sequence ID" value="KAL0257868.1"/>
    <property type="molecule type" value="Genomic_DNA"/>
</dbReference>
<proteinExistence type="predicted"/>
<dbReference type="InterPro" id="IPR044539">
    <property type="entry name" value="Pch2-like"/>
</dbReference>
<dbReference type="InterPro" id="IPR019083">
    <property type="entry name" value="SAM_Ribosomal_mS41"/>
</dbReference>
<keyword evidence="1" id="KW-0547">Nucleotide-binding</keyword>
<keyword evidence="5" id="KW-1185">Reference proteome</keyword>
<dbReference type="Pfam" id="PF00004">
    <property type="entry name" value="AAA"/>
    <property type="match status" value="1"/>
</dbReference>
<evidence type="ECO:0000259" key="3">
    <source>
        <dbReference type="SMART" id="SM01238"/>
    </source>
</evidence>
<dbReference type="Gene3D" id="3.40.50.300">
    <property type="entry name" value="P-loop containing nucleotide triphosphate hydrolases"/>
    <property type="match status" value="1"/>
</dbReference>
<organism evidence="4 5">
    <name type="scientific">Diplodia seriata</name>
    <dbReference type="NCBI Taxonomy" id="420778"/>
    <lineage>
        <taxon>Eukaryota</taxon>
        <taxon>Fungi</taxon>
        <taxon>Dikarya</taxon>
        <taxon>Ascomycota</taxon>
        <taxon>Pezizomycotina</taxon>
        <taxon>Dothideomycetes</taxon>
        <taxon>Dothideomycetes incertae sedis</taxon>
        <taxon>Botryosphaeriales</taxon>
        <taxon>Botryosphaeriaceae</taxon>
        <taxon>Diplodia</taxon>
    </lineage>
</organism>
<protein>
    <submittedName>
        <fullName evidence="4">Telomere length regulation protein</fullName>
    </submittedName>
</protein>
<dbReference type="InterPro" id="IPR003959">
    <property type="entry name" value="ATPase_AAA_core"/>
</dbReference>
<evidence type="ECO:0000256" key="2">
    <source>
        <dbReference type="ARBA" id="ARBA00022840"/>
    </source>
</evidence>
<comment type="caution">
    <text evidence="4">The sequence shown here is derived from an EMBL/GenBank/DDBJ whole genome shotgun (WGS) entry which is preliminary data.</text>
</comment>
<dbReference type="InterPro" id="IPR027417">
    <property type="entry name" value="P-loop_NTPase"/>
</dbReference>
<dbReference type="Proteomes" id="UP001430584">
    <property type="component" value="Unassembled WGS sequence"/>
</dbReference>
<dbReference type="RefSeq" id="XP_066630897.1">
    <property type="nucleotide sequence ID" value="XM_066778460.1"/>
</dbReference>
<evidence type="ECO:0000256" key="1">
    <source>
        <dbReference type="ARBA" id="ARBA00022741"/>
    </source>
</evidence>
<keyword evidence="2" id="KW-0067">ATP-binding</keyword>
<evidence type="ECO:0000313" key="5">
    <source>
        <dbReference type="Proteomes" id="UP001430584"/>
    </source>
</evidence>
<dbReference type="Pfam" id="PF23563">
    <property type="entry name" value="TRIP13_N"/>
    <property type="match status" value="1"/>
</dbReference>
<reference evidence="4 5" key="1">
    <citation type="submission" date="2024-02" db="EMBL/GenBank/DDBJ databases">
        <title>De novo assembly and annotation of 12 fungi associated with fruit tree decline syndrome in Ontario, Canada.</title>
        <authorList>
            <person name="Sulman M."/>
            <person name="Ellouze W."/>
            <person name="Ilyukhin E."/>
        </authorList>
    </citation>
    <scope>NUCLEOTIDE SEQUENCE [LARGE SCALE GENOMIC DNA]</scope>
    <source>
        <strain evidence="4 5">FDS-637</strain>
    </source>
</reference>
<dbReference type="SMART" id="SM01238">
    <property type="entry name" value="IGR"/>
    <property type="match status" value="1"/>
</dbReference>
<dbReference type="Pfam" id="PF09597">
    <property type="entry name" value="SAM_Ribosomal_mS41"/>
    <property type="match status" value="1"/>
</dbReference>
<feature type="domain" description="Small ribosomal subunit protein mS41 SAM" evidence="3">
    <location>
        <begin position="49"/>
        <end position="105"/>
    </location>
</feature>
<gene>
    <name evidence="4" type="primary">FYV4</name>
    <name evidence="4" type="ORF">SLS55_007035</name>
</gene>
<accession>A0ABR3CB61</accession>